<dbReference type="Proteomes" id="UP001066276">
    <property type="component" value="Chromosome 7"/>
</dbReference>
<name>A0AAV7PVA0_PLEWA</name>
<sequence length="132" mass="15109">MLVTLVAMRRLREGPLGSGDSEECVGHEDAVNNKTVPAPVSKNNKKDSGASFKRKTEKKGHKVTSEYFKKDKNIKTQRNKYHAGQTKNTLQFDRTEMSWSFLDENGFSSVTNRRQCEVAPLKMMKKNLMRQK</sequence>
<evidence type="ECO:0000313" key="2">
    <source>
        <dbReference type="EMBL" id="KAJ1131212.1"/>
    </source>
</evidence>
<organism evidence="2 3">
    <name type="scientific">Pleurodeles waltl</name>
    <name type="common">Iberian ribbed newt</name>
    <dbReference type="NCBI Taxonomy" id="8319"/>
    <lineage>
        <taxon>Eukaryota</taxon>
        <taxon>Metazoa</taxon>
        <taxon>Chordata</taxon>
        <taxon>Craniata</taxon>
        <taxon>Vertebrata</taxon>
        <taxon>Euteleostomi</taxon>
        <taxon>Amphibia</taxon>
        <taxon>Batrachia</taxon>
        <taxon>Caudata</taxon>
        <taxon>Salamandroidea</taxon>
        <taxon>Salamandridae</taxon>
        <taxon>Pleurodelinae</taxon>
        <taxon>Pleurodeles</taxon>
    </lineage>
</organism>
<proteinExistence type="predicted"/>
<dbReference type="EMBL" id="JANPWB010000011">
    <property type="protein sequence ID" value="KAJ1131212.1"/>
    <property type="molecule type" value="Genomic_DNA"/>
</dbReference>
<evidence type="ECO:0000313" key="3">
    <source>
        <dbReference type="Proteomes" id="UP001066276"/>
    </source>
</evidence>
<dbReference type="AlphaFoldDB" id="A0AAV7PVA0"/>
<gene>
    <name evidence="2" type="ORF">NDU88_009551</name>
</gene>
<reference evidence="2" key="1">
    <citation type="journal article" date="2022" name="bioRxiv">
        <title>Sequencing and chromosome-scale assembly of the giantPleurodeles waltlgenome.</title>
        <authorList>
            <person name="Brown T."/>
            <person name="Elewa A."/>
            <person name="Iarovenko S."/>
            <person name="Subramanian E."/>
            <person name="Araus A.J."/>
            <person name="Petzold A."/>
            <person name="Susuki M."/>
            <person name="Suzuki K.-i.T."/>
            <person name="Hayashi T."/>
            <person name="Toyoda A."/>
            <person name="Oliveira C."/>
            <person name="Osipova E."/>
            <person name="Leigh N.D."/>
            <person name="Simon A."/>
            <person name="Yun M.H."/>
        </authorList>
    </citation>
    <scope>NUCLEOTIDE SEQUENCE</scope>
    <source>
        <strain evidence="2">20211129_DDA</strain>
        <tissue evidence="2">Liver</tissue>
    </source>
</reference>
<keyword evidence="3" id="KW-1185">Reference proteome</keyword>
<comment type="caution">
    <text evidence="2">The sequence shown here is derived from an EMBL/GenBank/DDBJ whole genome shotgun (WGS) entry which is preliminary data.</text>
</comment>
<feature type="compositionally biased region" description="Basic residues" evidence="1">
    <location>
        <begin position="52"/>
        <end position="62"/>
    </location>
</feature>
<accession>A0AAV7PVA0</accession>
<evidence type="ECO:0000256" key="1">
    <source>
        <dbReference type="SAM" id="MobiDB-lite"/>
    </source>
</evidence>
<feature type="region of interest" description="Disordered" evidence="1">
    <location>
        <begin position="14"/>
        <end position="63"/>
    </location>
</feature>
<protein>
    <submittedName>
        <fullName evidence="2">Uncharacterized protein</fullName>
    </submittedName>
</protein>